<accession>A0A0W0FTS4</accession>
<gene>
    <name evidence="1" type="ORF">WG66_7776</name>
</gene>
<organism evidence="1 2">
    <name type="scientific">Moniliophthora roreri</name>
    <name type="common">Frosty pod rot fungus</name>
    <name type="synonym">Monilia roreri</name>
    <dbReference type="NCBI Taxonomy" id="221103"/>
    <lineage>
        <taxon>Eukaryota</taxon>
        <taxon>Fungi</taxon>
        <taxon>Dikarya</taxon>
        <taxon>Basidiomycota</taxon>
        <taxon>Agaricomycotina</taxon>
        <taxon>Agaricomycetes</taxon>
        <taxon>Agaricomycetidae</taxon>
        <taxon>Agaricales</taxon>
        <taxon>Marasmiineae</taxon>
        <taxon>Marasmiaceae</taxon>
        <taxon>Moniliophthora</taxon>
    </lineage>
</organism>
<sequence>MLTSIISWKFPPQSRHDGM</sequence>
<comment type="caution">
    <text evidence="1">The sequence shown here is derived from an EMBL/GenBank/DDBJ whole genome shotgun (WGS) entry which is preliminary data.</text>
</comment>
<dbReference type="EMBL" id="LATX01001651">
    <property type="protein sequence ID" value="KTB39650.1"/>
    <property type="molecule type" value="Genomic_DNA"/>
</dbReference>
<proteinExistence type="predicted"/>
<dbReference type="AlphaFoldDB" id="A0A0W0FTS4"/>
<name>A0A0W0FTS4_MONRR</name>
<evidence type="ECO:0000313" key="1">
    <source>
        <dbReference type="EMBL" id="KTB39650.1"/>
    </source>
</evidence>
<protein>
    <submittedName>
        <fullName evidence="1">Uncharacterized protein</fullName>
    </submittedName>
</protein>
<reference evidence="1 2" key="1">
    <citation type="submission" date="2015-12" db="EMBL/GenBank/DDBJ databases">
        <title>Draft genome sequence of Moniliophthora roreri, the causal agent of frosty pod rot of cacao.</title>
        <authorList>
            <person name="Aime M.C."/>
            <person name="Diaz-Valderrama J.R."/>
            <person name="Kijpornyongpan T."/>
            <person name="Phillips-Mora W."/>
        </authorList>
    </citation>
    <scope>NUCLEOTIDE SEQUENCE [LARGE SCALE GENOMIC DNA]</scope>
    <source>
        <strain evidence="1 2">MCA 2952</strain>
    </source>
</reference>
<evidence type="ECO:0000313" key="2">
    <source>
        <dbReference type="Proteomes" id="UP000054988"/>
    </source>
</evidence>
<dbReference type="Proteomes" id="UP000054988">
    <property type="component" value="Unassembled WGS sequence"/>
</dbReference>